<dbReference type="Proteomes" id="UP000784294">
    <property type="component" value="Unassembled WGS sequence"/>
</dbReference>
<evidence type="ECO:0000313" key="3">
    <source>
        <dbReference type="Proteomes" id="UP000784294"/>
    </source>
</evidence>
<gene>
    <name evidence="2" type="ORF">PXEA_LOCUS28551</name>
</gene>
<organism evidence="2 3">
    <name type="scientific">Protopolystoma xenopodis</name>
    <dbReference type="NCBI Taxonomy" id="117903"/>
    <lineage>
        <taxon>Eukaryota</taxon>
        <taxon>Metazoa</taxon>
        <taxon>Spiralia</taxon>
        <taxon>Lophotrochozoa</taxon>
        <taxon>Platyhelminthes</taxon>
        <taxon>Monogenea</taxon>
        <taxon>Polyopisthocotylea</taxon>
        <taxon>Polystomatidea</taxon>
        <taxon>Polystomatidae</taxon>
        <taxon>Protopolystoma</taxon>
    </lineage>
</organism>
<feature type="region of interest" description="Disordered" evidence="1">
    <location>
        <begin position="325"/>
        <end position="345"/>
    </location>
</feature>
<protein>
    <submittedName>
        <fullName evidence="2">Uncharacterized protein</fullName>
    </submittedName>
</protein>
<reference evidence="2" key="1">
    <citation type="submission" date="2018-11" db="EMBL/GenBank/DDBJ databases">
        <authorList>
            <consortium name="Pathogen Informatics"/>
        </authorList>
    </citation>
    <scope>NUCLEOTIDE SEQUENCE</scope>
</reference>
<dbReference type="EMBL" id="CAAALY010249111">
    <property type="protein sequence ID" value="VEL35111.1"/>
    <property type="molecule type" value="Genomic_DNA"/>
</dbReference>
<comment type="caution">
    <text evidence="2">The sequence shown here is derived from an EMBL/GenBank/DDBJ whole genome shotgun (WGS) entry which is preliminary data.</text>
</comment>
<accession>A0A448XF09</accession>
<name>A0A448XF09_9PLAT</name>
<evidence type="ECO:0000256" key="1">
    <source>
        <dbReference type="SAM" id="MobiDB-lite"/>
    </source>
</evidence>
<proteinExistence type="predicted"/>
<feature type="compositionally biased region" description="Basic and acidic residues" evidence="1">
    <location>
        <begin position="200"/>
        <end position="209"/>
    </location>
</feature>
<keyword evidence="3" id="KW-1185">Reference proteome</keyword>
<dbReference type="AlphaFoldDB" id="A0A448XF09"/>
<feature type="region of interest" description="Disordered" evidence="1">
    <location>
        <begin position="184"/>
        <end position="209"/>
    </location>
</feature>
<sequence length="390" mass="42574">MQSHSRTSINMARSNPNRCNESVVGPHPLRLYSSPSRLAVVQAAALVHFTARALFSGSFVVNIAAMLRLLCMSAPPSVDCSMGRLCKSLSNLWPNTRPGRKGGFFRVTKKRTELSRCGRTTMRACSALSLSIAFVVSIVRRSDTCNYRPPGAQLYLPLVASERVSIHFSHCSVTFYHNRSSASFRSSLTSKPPPPPPSQSDKRGHEASSCRHYRSAARPLSVGGVYRVTLESSVAIPFSYFVPPALHTGSEALEGPAKLSHLGDSRKLASSHTRGRCYMRDGRKMQRRSVCDRNFAVAMASPQHSYTHTRLEVWTANNLSPARASATWPGRNSRPGPVLSGSAVGPATGTSRSATWFRGLISLVLGLYVPVRRRAIASVIESSNRFALTE</sequence>
<evidence type="ECO:0000313" key="2">
    <source>
        <dbReference type="EMBL" id="VEL35111.1"/>
    </source>
</evidence>